<dbReference type="InterPro" id="IPR000210">
    <property type="entry name" value="BTB/POZ_dom"/>
</dbReference>
<dbReference type="Gene3D" id="3.30.710.10">
    <property type="entry name" value="Potassium Channel Kv1.1, Chain A"/>
    <property type="match status" value="1"/>
</dbReference>
<dbReference type="InterPro" id="IPR011333">
    <property type="entry name" value="SKP1/BTB/POZ_sf"/>
</dbReference>
<dbReference type="SMART" id="SM00584">
    <property type="entry name" value="TLDc"/>
    <property type="match status" value="1"/>
</dbReference>
<evidence type="ECO:0000259" key="2">
    <source>
        <dbReference type="PROSITE" id="PS51886"/>
    </source>
</evidence>
<dbReference type="OrthoDB" id="1022638at2759"/>
<evidence type="ECO:0008006" key="5">
    <source>
        <dbReference type="Google" id="ProtNLM"/>
    </source>
</evidence>
<dbReference type="PROSITE" id="PS50097">
    <property type="entry name" value="BTB"/>
    <property type="match status" value="1"/>
</dbReference>
<keyword evidence="4" id="KW-1185">Reference proteome</keyword>
<proteinExistence type="predicted"/>
<evidence type="ECO:0000259" key="1">
    <source>
        <dbReference type="PROSITE" id="PS50097"/>
    </source>
</evidence>
<gene>
    <name evidence="3" type="ORF">Glove_217g95</name>
</gene>
<dbReference type="Pfam" id="PF07534">
    <property type="entry name" value="TLD"/>
    <property type="match status" value="1"/>
</dbReference>
<dbReference type="SUPFAM" id="SSF54695">
    <property type="entry name" value="POZ domain"/>
    <property type="match status" value="1"/>
</dbReference>
<dbReference type="EMBL" id="PQFF01000202">
    <property type="protein sequence ID" value="RHZ75074.1"/>
    <property type="molecule type" value="Genomic_DNA"/>
</dbReference>
<reference evidence="3 4" key="1">
    <citation type="submission" date="2018-08" db="EMBL/GenBank/DDBJ databases">
        <title>Genome and evolution of the arbuscular mycorrhizal fungus Diversispora epigaea (formerly Glomus versiforme) and its bacterial endosymbionts.</title>
        <authorList>
            <person name="Sun X."/>
            <person name="Fei Z."/>
            <person name="Harrison M."/>
        </authorList>
    </citation>
    <scope>NUCLEOTIDE SEQUENCE [LARGE SCALE GENOMIC DNA]</scope>
    <source>
        <strain evidence="3 4">IT104</strain>
    </source>
</reference>
<dbReference type="PROSITE" id="PS51886">
    <property type="entry name" value="TLDC"/>
    <property type="match status" value="1"/>
</dbReference>
<protein>
    <recommendedName>
        <fullName evidence="5">BTB domain-containing protein</fullName>
    </recommendedName>
</protein>
<feature type="domain" description="BTB" evidence="1">
    <location>
        <begin position="23"/>
        <end position="93"/>
    </location>
</feature>
<dbReference type="Pfam" id="PF00651">
    <property type="entry name" value="BTB"/>
    <property type="match status" value="1"/>
</dbReference>
<dbReference type="PANTHER" id="PTHR46306:SF1">
    <property type="entry name" value="BTB_POZ DOMAIN-CONTAINING PROTEIN 9"/>
    <property type="match status" value="1"/>
</dbReference>
<dbReference type="GO" id="GO:0005737">
    <property type="term" value="C:cytoplasm"/>
    <property type="evidence" value="ECO:0007669"/>
    <property type="project" value="TreeGrafter"/>
</dbReference>
<name>A0A397IPJ4_9GLOM</name>
<organism evidence="3 4">
    <name type="scientific">Diversispora epigaea</name>
    <dbReference type="NCBI Taxonomy" id="1348612"/>
    <lineage>
        <taxon>Eukaryota</taxon>
        <taxon>Fungi</taxon>
        <taxon>Fungi incertae sedis</taxon>
        <taxon>Mucoromycota</taxon>
        <taxon>Glomeromycotina</taxon>
        <taxon>Glomeromycetes</taxon>
        <taxon>Diversisporales</taxon>
        <taxon>Diversisporaceae</taxon>
        <taxon>Diversispora</taxon>
    </lineage>
</organism>
<dbReference type="InterPro" id="IPR052407">
    <property type="entry name" value="BTB_POZ_domain_cont_9"/>
</dbReference>
<feature type="domain" description="TLDc" evidence="2">
    <location>
        <begin position="302"/>
        <end position="483"/>
    </location>
</feature>
<sequence>MSIKFFDMLSQNLIELLNDNDDYNVIIEVENKEKSFTAHSNVLKFRSPYFRRELENIQTSGNKIKIIIESNISAQIFSVILQYIYGGIVDLENCKTRFIYDLMLAADEFEFKELTNELETLLIETKGPWLRTHFSIIYHSIFSRKNFKKLENFFNDIIVKYPSLIFDADYFTSIEESALLSLLKRDDLQIEEVKIWDYVIEWGISKASILPTNLDEWTTEDFLTLKTTLQQCLPHIRYFHLSGIEVLDKIEPYKKILDKQLWKDINQHMVAPERPVKSIILPPRSVLVTELPPRVERESFSTIISEEHAAKISTWIDRKTNTYTLTNVPYKFELILRGTQDGFAPQTFWNICHGHARTVVLVKVKGTDEIVGGYNLLAWDNSNIKEKWIKTKDSFIFSLKNGNIRNSILSRVKQPQYAILNISQNFQNQYGPYFGDFWMFSDKSDFTLDDRCFSRSNGCFYEKPIRSSSENFSIINYEIFKVVKGTI</sequence>
<evidence type="ECO:0000313" key="4">
    <source>
        <dbReference type="Proteomes" id="UP000266861"/>
    </source>
</evidence>
<evidence type="ECO:0000313" key="3">
    <source>
        <dbReference type="EMBL" id="RHZ75074.1"/>
    </source>
</evidence>
<dbReference type="CDD" id="cd18186">
    <property type="entry name" value="BTB_POZ_ZBTB_KLHL-like"/>
    <property type="match status" value="1"/>
</dbReference>
<dbReference type="SMART" id="SM00225">
    <property type="entry name" value="BTB"/>
    <property type="match status" value="1"/>
</dbReference>
<dbReference type="PANTHER" id="PTHR46306">
    <property type="entry name" value="BTB/POZ DOMAIN-CONTAINING PROTEIN 9"/>
    <property type="match status" value="1"/>
</dbReference>
<dbReference type="AlphaFoldDB" id="A0A397IPJ4"/>
<comment type="caution">
    <text evidence="3">The sequence shown here is derived from an EMBL/GenBank/DDBJ whole genome shotgun (WGS) entry which is preliminary data.</text>
</comment>
<dbReference type="InterPro" id="IPR006571">
    <property type="entry name" value="TLDc_dom"/>
</dbReference>
<dbReference type="Proteomes" id="UP000266861">
    <property type="component" value="Unassembled WGS sequence"/>
</dbReference>
<accession>A0A397IPJ4</accession>